<dbReference type="EMBL" id="JAGTJQ010000003">
    <property type="protein sequence ID" value="KAH7035503.1"/>
    <property type="molecule type" value="Genomic_DNA"/>
</dbReference>
<dbReference type="GO" id="GO:0030907">
    <property type="term" value="C:MBF transcription complex"/>
    <property type="evidence" value="ECO:0007669"/>
    <property type="project" value="TreeGrafter"/>
</dbReference>
<protein>
    <recommendedName>
        <fullName evidence="2">HTH APSES-type domain-containing protein</fullName>
    </recommendedName>
</protein>
<evidence type="ECO:0000313" key="4">
    <source>
        <dbReference type="Proteomes" id="UP000756346"/>
    </source>
</evidence>
<evidence type="ECO:0000259" key="2">
    <source>
        <dbReference type="PROSITE" id="PS51299"/>
    </source>
</evidence>
<name>A0A9P9BR27_9PEZI</name>
<feature type="compositionally biased region" description="Low complexity" evidence="1">
    <location>
        <begin position="473"/>
        <end position="485"/>
    </location>
</feature>
<dbReference type="SUPFAM" id="SSF54616">
    <property type="entry name" value="DNA-binding domain of Mlu1-box binding protein MBP1"/>
    <property type="match status" value="1"/>
</dbReference>
<dbReference type="PROSITE" id="PS51299">
    <property type="entry name" value="HTH_APSES"/>
    <property type="match status" value="1"/>
</dbReference>
<comment type="caution">
    <text evidence="3">The sequence shown here is derived from an EMBL/GenBank/DDBJ whole genome shotgun (WGS) entry which is preliminary data.</text>
</comment>
<sequence>MKASFRQGSGCNSEDRTDTLQNHKMHPARNPWPRRPTDLRMKIDYILNTTLGPKEERNSVTSGFSSTTDHQHTKRSLHHIALANRNTGKRTLDIPRTNKLTGDVNFPPFEDLDSAVVRQLLPFCITTLGRIKSTSRHIPYNSDKKDFQLKTGRESIEVFQYDFTCPKSGSVYTVMWDYNIGLVRITPFFKCHGYAKTVPGKMLNLNPGLKDITHSITGGSIVAQGYWMPYACARAICATFCHSIAPALIPVFGMDFPASCLPPSSEAFGYMKIDPVIVHAATRESEMFRQRYGKLRENNVPQPILAVPSSRPAPSEARETITVHLRPSVPYSTHRDPGFPSSQDLELARTSLPTPSSRAYYPSPETRFIRSPEFSIHSSPLSSAYGNRVARAPDSAPVSPRSTRPWPRISARFPDERLRYSTSLDHTTHHGAYLSPSCKRKIDDISVGNEDTVDCSSRSNCASRSTGFQDYFSPPDSSYPSSTCSEASPTPVSTRGSPKTRQAEPQKESLPPAATLLPPDEHERRLDTTQTRDLARALLDLRGSEDESRPDKRRKRDAD</sequence>
<dbReference type="Gene3D" id="3.10.260.10">
    <property type="entry name" value="Transcription regulator HTH, APSES-type DNA-binding domain"/>
    <property type="match status" value="1"/>
</dbReference>
<keyword evidence="4" id="KW-1185">Reference proteome</keyword>
<dbReference type="GO" id="GO:0000981">
    <property type="term" value="F:DNA-binding transcription factor activity, RNA polymerase II-specific"/>
    <property type="evidence" value="ECO:0007669"/>
    <property type="project" value="UniProtKB-ARBA"/>
</dbReference>
<feature type="compositionally biased region" description="Polar residues" evidence="1">
    <location>
        <begin position="454"/>
        <end position="468"/>
    </location>
</feature>
<dbReference type="PANTHER" id="PTHR43828">
    <property type="entry name" value="ASPARAGINASE"/>
    <property type="match status" value="1"/>
</dbReference>
<accession>A0A9P9BR27</accession>
<feature type="compositionally biased region" description="Polar residues" evidence="1">
    <location>
        <begin position="1"/>
        <end position="12"/>
    </location>
</feature>
<dbReference type="GO" id="GO:0033309">
    <property type="term" value="C:SBF transcription complex"/>
    <property type="evidence" value="ECO:0007669"/>
    <property type="project" value="TreeGrafter"/>
</dbReference>
<feature type="region of interest" description="Disordered" evidence="1">
    <location>
        <begin position="387"/>
        <end position="410"/>
    </location>
</feature>
<proteinExistence type="predicted"/>
<feature type="region of interest" description="Disordered" evidence="1">
    <location>
        <begin position="1"/>
        <end position="36"/>
    </location>
</feature>
<feature type="domain" description="HTH APSES-type" evidence="2">
    <location>
        <begin position="145"/>
        <end position="263"/>
    </location>
</feature>
<organism evidence="3 4">
    <name type="scientific">Microdochium trichocladiopsis</name>
    <dbReference type="NCBI Taxonomy" id="1682393"/>
    <lineage>
        <taxon>Eukaryota</taxon>
        <taxon>Fungi</taxon>
        <taxon>Dikarya</taxon>
        <taxon>Ascomycota</taxon>
        <taxon>Pezizomycotina</taxon>
        <taxon>Sordariomycetes</taxon>
        <taxon>Xylariomycetidae</taxon>
        <taxon>Xylariales</taxon>
        <taxon>Microdochiaceae</taxon>
        <taxon>Microdochium</taxon>
    </lineage>
</organism>
<dbReference type="GeneID" id="70193156"/>
<evidence type="ECO:0000256" key="1">
    <source>
        <dbReference type="SAM" id="MobiDB-lite"/>
    </source>
</evidence>
<feature type="compositionally biased region" description="Polar residues" evidence="1">
    <location>
        <begin position="59"/>
        <end position="68"/>
    </location>
</feature>
<reference evidence="3" key="1">
    <citation type="journal article" date="2021" name="Nat. Commun.">
        <title>Genetic determinants of endophytism in the Arabidopsis root mycobiome.</title>
        <authorList>
            <person name="Mesny F."/>
            <person name="Miyauchi S."/>
            <person name="Thiergart T."/>
            <person name="Pickel B."/>
            <person name="Atanasova L."/>
            <person name="Karlsson M."/>
            <person name="Huettel B."/>
            <person name="Barry K.W."/>
            <person name="Haridas S."/>
            <person name="Chen C."/>
            <person name="Bauer D."/>
            <person name="Andreopoulos W."/>
            <person name="Pangilinan J."/>
            <person name="LaButti K."/>
            <person name="Riley R."/>
            <person name="Lipzen A."/>
            <person name="Clum A."/>
            <person name="Drula E."/>
            <person name="Henrissat B."/>
            <person name="Kohler A."/>
            <person name="Grigoriev I.V."/>
            <person name="Martin F.M."/>
            <person name="Hacquard S."/>
        </authorList>
    </citation>
    <scope>NUCLEOTIDE SEQUENCE</scope>
    <source>
        <strain evidence="3">MPI-CAGE-CH-0230</strain>
    </source>
</reference>
<dbReference type="RefSeq" id="XP_046015596.1">
    <property type="nucleotide sequence ID" value="XM_046163610.1"/>
</dbReference>
<feature type="compositionally biased region" description="Polar residues" evidence="1">
    <location>
        <begin position="486"/>
        <end position="500"/>
    </location>
</feature>
<gene>
    <name evidence="3" type="ORF">B0I36DRAFT_93505</name>
</gene>
<feature type="region of interest" description="Disordered" evidence="1">
    <location>
        <begin position="54"/>
        <end position="75"/>
    </location>
</feature>
<dbReference type="Proteomes" id="UP000756346">
    <property type="component" value="Unassembled WGS sequence"/>
</dbReference>
<dbReference type="InterPro" id="IPR051642">
    <property type="entry name" value="SWI6-like"/>
</dbReference>
<dbReference type="OrthoDB" id="5562739at2759"/>
<dbReference type="GO" id="GO:0003677">
    <property type="term" value="F:DNA binding"/>
    <property type="evidence" value="ECO:0007669"/>
    <property type="project" value="InterPro"/>
</dbReference>
<dbReference type="InterPro" id="IPR036887">
    <property type="entry name" value="HTH_APSES_sf"/>
</dbReference>
<feature type="region of interest" description="Disordered" evidence="1">
    <location>
        <begin position="449"/>
        <end position="559"/>
    </location>
</feature>
<dbReference type="AlphaFoldDB" id="A0A9P9BR27"/>
<dbReference type="PANTHER" id="PTHR43828:SF5">
    <property type="entry name" value="TRANSCRIPTIONAL REPRESSOR XBP1"/>
    <property type="match status" value="1"/>
</dbReference>
<feature type="compositionally biased region" description="Basic and acidic residues" evidence="1">
    <location>
        <begin position="542"/>
        <end position="559"/>
    </location>
</feature>
<evidence type="ECO:0000313" key="3">
    <source>
        <dbReference type="EMBL" id="KAH7035503.1"/>
    </source>
</evidence>
<dbReference type="InterPro" id="IPR003163">
    <property type="entry name" value="Tscrpt_reg_HTH_APSES-type"/>
</dbReference>